<dbReference type="GO" id="GO:0043916">
    <property type="term" value="F:DNA-7-methylguanine glycosylase activity"/>
    <property type="evidence" value="ECO:0007669"/>
    <property type="project" value="TreeGrafter"/>
</dbReference>
<dbReference type="CDD" id="cd00056">
    <property type="entry name" value="ENDO3c"/>
    <property type="match status" value="1"/>
</dbReference>
<dbReference type="InterPro" id="IPR051912">
    <property type="entry name" value="Alkylbase_DNA_Glycosylase/TA"/>
</dbReference>
<name>A0A3B1CZT6_9ZZZZ</name>
<dbReference type="EC" id="3.2.2.21" evidence="4"/>
<gene>
    <name evidence="4" type="ORF">MNBD_NITROSPIRAE01-2098</name>
</gene>
<proteinExistence type="predicted"/>
<dbReference type="SMART" id="SM00478">
    <property type="entry name" value="ENDO3c"/>
    <property type="match status" value="1"/>
</dbReference>
<dbReference type="Gene3D" id="1.10.340.30">
    <property type="entry name" value="Hypothetical protein, domain 2"/>
    <property type="match status" value="1"/>
</dbReference>
<evidence type="ECO:0000313" key="4">
    <source>
        <dbReference type="EMBL" id="VAX30003.1"/>
    </source>
</evidence>
<evidence type="ECO:0000259" key="3">
    <source>
        <dbReference type="SMART" id="SM00478"/>
    </source>
</evidence>
<keyword evidence="1" id="KW-0227">DNA damage</keyword>
<dbReference type="SUPFAM" id="SSF48150">
    <property type="entry name" value="DNA-glycosylase"/>
    <property type="match status" value="1"/>
</dbReference>
<dbReference type="GO" id="GO:0006285">
    <property type="term" value="P:base-excision repair, AP site formation"/>
    <property type="evidence" value="ECO:0007669"/>
    <property type="project" value="TreeGrafter"/>
</dbReference>
<dbReference type="GO" id="GO:0005737">
    <property type="term" value="C:cytoplasm"/>
    <property type="evidence" value="ECO:0007669"/>
    <property type="project" value="TreeGrafter"/>
</dbReference>
<dbReference type="GO" id="GO:0032131">
    <property type="term" value="F:alkylated DNA binding"/>
    <property type="evidence" value="ECO:0007669"/>
    <property type="project" value="TreeGrafter"/>
</dbReference>
<dbReference type="PANTHER" id="PTHR43003">
    <property type="entry name" value="DNA-3-METHYLADENINE GLYCOSYLASE"/>
    <property type="match status" value="1"/>
</dbReference>
<protein>
    <submittedName>
        <fullName evidence="4">DNA-3-methyladenine glycosylase II</fullName>
        <ecNumber evidence="4">3.2.2.21</ecNumber>
    </submittedName>
</protein>
<dbReference type="Pfam" id="PF00730">
    <property type="entry name" value="HhH-GPD"/>
    <property type="match status" value="1"/>
</dbReference>
<dbReference type="GO" id="GO:0006307">
    <property type="term" value="P:DNA alkylation repair"/>
    <property type="evidence" value="ECO:0007669"/>
    <property type="project" value="TreeGrafter"/>
</dbReference>
<organism evidence="4">
    <name type="scientific">hydrothermal vent metagenome</name>
    <dbReference type="NCBI Taxonomy" id="652676"/>
    <lineage>
        <taxon>unclassified sequences</taxon>
        <taxon>metagenomes</taxon>
        <taxon>ecological metagenomes</taxon>
    </lineage>
</organism>
<dbReference type="Gene3D" id="1.10.1670.40">
    <property type="match status" value="1"/>
</dbReference>
<sequence length="222" mass="24340">MAPGVSLCLTPATLLSATAYLASEDSALGRSVALYGVPPLWDRPQGFATLVQIILEQQVSLVSAAATFSRLSLEIIPFTPAQFIKCGDLHLKKLGLTRQKAGYCLHLAKAICSNLLSVDRLNEMGDAEASATLMKIKGIGPWTARIYLLMALLRPDIWPSGDIALAEAARRIKGLSARPSQQRLSEMAEAWRPYQSVAARILWHHYLNIKKSPMVVNQKDLF</sequence>
<dbReference type="GO" id="GO:0008725">
    <property type="term" value="F:DNA-3-methyladenine glycosylase activity"/>
    <property type="evidence" value="ECO:0007669"/>
    <property type="project" value="TreeGrafter"/>
</dbReference>
<dbReference type="GO" id="GO:0032993">
    <property type="term" value="C:protein-DNA complex"/>
    <property type="evidence" value="ECO:0007669"/>
    <property type="project" value="TreeGrafter"/>
</dbReference>
<keyword evidence="4" id="KW-0378">Hydrolase</keyword>
<feature type="domain" description="HhH-GPD" evidence="3">
    <location>
        <begin position="55"/>
        <end position="207"/>
    </location>
</feature>
<dbReference type="PANTHER" id="PTHR43003:SF5">
    <property type="entry name" value="DNA-3-METHYLADENINE GLYCOSYLASE"/>
    <property type="match status" value="1"/>
</dbReference>
<evidence type="ECO:0000256" key="1">
    <source>
        <dbReference type="ARBA" id="ARBA00022763"/>
    </source>
</evidence>
<keyword evidence="4" id="KW-0326">Glycosidase</keyword>
<dbReference type="AlphaFoldDB" id="A0A3B1CZT6"/>
<keyword evidence="2" id="KW-0234">DNA repair</keyword>
<accession>A0A3B1CZT6</accession>
<reference evidence="4" key="1">
    <citation type="submission" date="2018-06" db="EMBL/GenBank/DDBJ databases">
        <authorList>
            <person name="Zhirakovskaya E."/>
        </authorList>
    </citation>
    <scope>NUCLEOTIDE SEQUENCE</scope>
</reference>
<dbReference type="InterPro" id="IPR003265">
    <property type="entry name" value="HhH-GPD_domain"/>
</dbReference>
<dbReference type="EMBL" id="UOGF01000058">
    <property type="protein sequence ID" value="VAX30003.1"/>
    <property type="molecule type" value="Genomic_DNA"/>
</dbReference>
<dbReference type="InterPro" id="IPR011257">
    <property type="entry name" value="DNA_glycosylase"/>
</dbReference>
<evidence type="ECO:0000256" key="2">
    <source>
        <dbReference type="ARBA" id="ARBA00023204"/>
    </source>
</evidence>